<evidence type="ECO:0000256" key="1">
    <source>
        <dbReference type="SAM" id="SignalP"/>
    </source>
</evidence>
<dbReference type="AlphaFoldDB" id="A0A7S0APJ7"/>
<dbReference type="EMBL" id="HBEJ01010014">
    <property type="protein sequence ID" value="CAD8370294.1"/>
    <property type="molecule type" value="Transcribed_RNA"/>
</dbReference>
<keyword evidence="1" id="KW-0732">Signal</keyword>
<feature type="chain" id="PRO_5030991895" description="Jacalin-type lectin domain-containing protein" evidence="1">
    <location>
        <begin position="19"/>
        <end position="144"/>
    </location>
</feature>
<name>A0A7S0APJ7_9STRA</name>
<evidence type="ECO:0008006" key="3">
    <source>
        <dbReference type="Google" id="ProtNLM"/>
    </source>
</evidence>
<sequence>MKLIAALLLSAAAAAVQAYDAGDFKGKFAGTDTTGIHSDNGTEEKGKMKIWFNKLKSDPDGDGGTVEGKFFYVGEHDGEDDAEDIVGVWFKDGTFHMIETEQSGTLDGSLHGKGDDMYLSVVLTEPGSGDHDGLVAAGHRLDKK</sequence>
<evidence type="ECO:0000313" key="2">
    <source>
        <dbReference type="EMBL" id="CAD8370294.1"/>
    </source>
</evidence>
<gene>
    <name evidence="2" type="ORF">MPOL1434_LOCUS5896</name>
</gene>
<feature type="signal peptide" evidence="1">
    <location>
        <begin position="1"/>
        <end position="18"/>
    </location>
</feature>
<reference evidence="2" key="1">
    <citation type="submission" date="2021-01" db="EMBL/GenBank/DDBJ databases">
        <authorList>
            <person name="Corre E."/>
            <person name="Pelletier E."/>
            <person name="Niang G."/>
            <person name="Scheremetjew M."/>
            <person name="Finn R."/>
            <person name="Kale V."/>
            <person name="Holt S."/>
            <person name="Cochrane G."/>
            <person name="Meng A."/>
            <person name="Brown T."/>
            <person name="Cohen L."/>
        </authorList>
    </citation>
    <scope>NUCLEOTIDE SEQUENCE</scope>
    <source>
        <strain evidence="2">CCMP3303</strain>
    </source>
</reference>
<protein>
    <recommendedName>
        <fullName evidence="3">Jacalin-type lectin domain-containing protein</fullName>
    </recommendedName>
</protein>
<accession>A0A7S0APJ7</accession>
<proteinExistence type="predicted"/>
<organism evidence="2">
    <name type="scientific">Minutocellus polymorphus</name>
    <dbReference type="NCBI Taxonomy" id="265543"/>
    <lineage>
        <taxon>Eukaryota</taxon>
        <taxon>Sar</taxon>
        <taxon>Stramenopiles</taxon>
        <taxon>Ochrophyta</taxon>
        <taxon>Bacillariophyta</taxon>
        <taxon>Mediophyceae</taxon>
        <taxon>Cymatosirophycidae</taxon>
        <taxon>Cymatosirales</taxon>
        <taxon>Cymatosiraceae</taxon>
        <taxon>Minutocellus</taxon>
    </lineage>
</organism>